<comment type="caution">
    <text evidence="1">The sequence shown here is derived from an EMBL/GenBank/DDBJ whole genome shotgun (WGS) entry which is preliminary data.</text>
</comment>
<dbReference type="InterPro" id="IPR038454">
    <property type="entry name" value="DnaA_N_sf"/>
</dbReference>
<dbReference type="Gene3D" id="3.30.300.180">
    <property type="match status" value="1"/>
</dbReference>
<feature type="non-terminal residue" evidence="1">
    <location>
        <position position="164"/>
    </location>
</feature>
<dbReference type="Proteomes" id="UP000230730">
    <property type="component" value="Unassembled WGS sequence"/>
</dbReference>
<gene>
    <name evidence="1" type="ORF">COT86_01775</name>
</gene>
<protein>
    <submittedName>
        <fullName evidence="1">Uncharacterized protein</fullName>
    </submittedName>
</protein>
<proteinExistence type="predicted"/>
<sequence length="164" mass="18475">MFILSCCEVMWIVLFFLGKLGVVKMWISSENGRMDSEKLWHNICGELGVSMSPASFAGFIKPCFLRSVTPIDEQRLLLELATPSVFLSHTIETKYYSIIKQASEKITEKKCDIALLVVEPVKEAKSSKKENKVGDYGDTSIGLFAPPEENRQTGTNLNPRYVFE</sequence>
<dbReference type="AlphaFoldDB" id="A0A2H0VL90"/>
<evidence type="ECO:0000313" key="2">
    <source>
        <dbReference type="Proteomes" id="UP000230730"/>
    </source>
</evidence>
<organism evidence="1 2">
    <name type="scientific">Candidatus Collierbacteria bacterium CG10_big_fil_rev_8_21_14_0_10_43_36</name>
    <dbReference type="NCBI Taxonomy" id="1974534"/>
    <lineage>
        <taxon>Bacteria</taxon>
        <taxon>Candidatus Collieribacteriota</taxon>
    </lineage>
</organism>
<dbReference type="EMBL" id="PFAE01000028">
    <property type="protein sequence ID" value="PIR99853.1"/>
    <property type="molecule type" value="Genomic_DNA"/>
</dbReference>
<accession>A0A2H0VL90</accession>
<name>A0A2H0VL90_9BACT</name>
<reference evidence="2" key="1">
    <citation type="submission" date="2017-09" db="EMBL/GenBank/DDBJ databases">
        <title>Depth-based differentiation of microbial function through sediment-hosted aquifers and enrichment of novel symbionts in the deep terrestrial subsurface.</title>
        <authorList>
            <person name="Probst A.J."/>
            <person name="Ladd B."/>
            <person name="Jarett J.K."/>
            <person name="Geller-Mcgrath D.E."/>
            <person name="Sieber C.M.K."/>
            <person name="Emerson J.B."/>
            <person name="Anantharaman K."/>
            <person name="Thomas B.C."/>
            <person name="Malmstrom R."/>
            <person name="Stieglmeier M."/>
            <person name="Klingl A."/>
            <person name="Woyke T."/>
            <person name="Ryan C.M."/>
            <person name="Banfield J.F."/>
        </authorList>
    </citation>
    <scope>NUCLEOTIDE SEQUENCE [LARGE SCALE GENOMIC DNA]</scope>
</reference>
<evidence type="ECO:0000313" key="1">
    <source>
        <dbReference type="EMBL" id="PIR99853.1"/>
    </source>
</evidence>